<evidence type="ECO:0000313" key="4">
    <source>
        <dbReference type="Proteomes" id="UP000807469"/>
    </source>
</evidence>
<dbReference type="AlphaFoldDB" id="A0A9P6CTE8"/>
<protein>
    <recommendedName>
        <fullName evidence="2">DUF6534 domain-containing protein</fullName>
    </recommendedName>
</protein>
<keyword evidence="1" id="KW-0472">Membrane</keyword>
<evidence type="ECO:0000313" key="3">
    <source>
        <dbReference type="EMBL" id="KAF9472029.1"/>
    </source>
</evidence>
<dbReference type="OrthoDB" id="2535105at2759"/>
<keyword evidence="4" id="KW-1185">Reference proteome</keyword>
<dbReference type="PANTHER" id="PTHR40465:SF1">
    <property type="entry name" value="DUF6534 DOMAIN-CONTAINING PROTEIN"/>
    <property type="match status" value="1"/>
</dbReference>
<feature type="transmembrane region" description="Helical" evidence="1">
    <location>
        <begin position="163"/>
        <end position="186"/>
    </location>
</feature>
<accession>A0A9P6CTE8</accession>
<keyword evidence="1" id="KW-1133">Transmembrane helix</keyword>
<proteinExistence type="predicted"/>
<feature type="transmembrane region" description="Helical" evidence="1">
    <location>
        <begin position="12"/>
        <end position="33"/>
    </location>
</feature>
<reference evidence="3" key="1">
    <citation type="submission" date="2020-11" db="EMBL/GenBank/DDBJ databases">
        <authorList>
            <consortium name="DOE Joint Genome Institute"/>
            <person name="Ahrendt S."/>
            <person name="Riley R."/>
            <person name="Andreopoulos W."/>
            <person name="Labutti K."/>
            <person name="Pangilinan J."/>
            <person name="Ruiz-Duenas F.J."/>
            <person name="Barrasa J.M."/>
            <person name="Sanchez-Garcia M."/>
            <person name="Camarero S."/>
            <person name="Miyauchi S."/>
            <person name="Serrano A."/>
            <person name="Linde D."/>
            <person name="Babiker R."/>
            <person name="Drula E."/>
            <person name="Ayuso-Fernandez I."/>
            <person name="Pacheco R."/>
            <person name="Padilla G."/>
            <person name="Ferreira P."/>
            <person name="Barriuso J."/>
            <person name="Kellner H."/>
            <person name="Castanera R."/>
            <person name="Alfaro M."/>
            <person name="Ramirez L."/>
            <person name="Pisabarro A.G."/>
            <person name="Kuo A."/>
            <person name="Tritt A."/>
            <person name="Lipzen A."/>
            <person name="He G."/>
            <person name="Yan M."/>
            <person name="Ng V."/>
            <person name="Cullen D."/>
            <person name="Martin F."/>
            <person name="Rosso M.-N."/>
            <person name="Henrissat B."/>
            <person name="Hibbett D."/>
            <person name="Martinez A.T."/>
            <person name="Grigoriev I.V."/>
        </authorList>
    </citation>
    <scope>NUCLEOTIDE SEQUENCE</scope>
    <source>
        <strain evidence="3">CIRM-BRFM 674</strain>
    </source>
</reference>
<dbReference type="Pfam" id="PF20152">
    <property type="entry name" value="DUF6534"/>
    <property type="match status" value="1"/>
</dbReference>
<feature type="transmembrane region" description="Helical" evidence="1">
    <location>
        <begin position="198"/>
        <end position="226"/>
    </location>
</feature>
<keyword evidence="1" id="KW-0812">Transmembrane</keyword>
<dbReference type="Proteomes" id="UP000807469">
    <property type="component" value="Unassembled WGS sequence"/>
</dbReference>
<feature type="transmembrane region" description="Helical" evidence="1">
    <location>
        <begin position="45"/>
        <end position="69"/>
    </location>
</feature>
<evidence type="ECO:0000259" key="2">
    <source>
        <dbReference type="Pfam" id="PF20152"/>
    </source>
</evidence>
<sequence>MGAFDDTLGAAFLGGLAAAVFYGLTSVQTFIYFQNCAGDRRSFRAWIFILWIVDSAHLALTAHGLYFYLVTNFGKLEALLAPTWSILVGIYLTNISDMIVRCFFAKRIFALCGPGRPFLRFFLPILVLVLALVVFVCGCTFGSKAFVLKTFERVNEPSVQIYLYASFAAGVAADSIVAISLCVLLYQSRTGLKRTDSLLTILMFFTINTGLLTSICALGCLITYAIWPFKFIFIGIYFALSKLYVNSLLASLNARNSLRARDERPTTADTARSTRFEAAGPTSLIFPMQRTTLSAATSGSAMTTGSVKETIAIESGEV</sequence>
<gene>
    <name evidence="3" type="ORF">BDN70DRAFT_887462</name>
</gene>
<comment type="caution">
    <text evidence="3">The sequence shown here is derived from an EMBL/GenBank/DDBJ whole genome shotgun (WGS) entry which is preliminary data.</text>
</comment>
<organism evidence="3 4">
    <name type="scientific">Pholiota conissans</name>
    <dbReference type="NCBI Taxonomy" id="109636"/>
    <lineage>
        <taxon>Eukaryota</taxon>
        <taxon>Fungi</taxon>
        <taxon>Dikarya</taxon>
        <taxon>Basidiomycota</taxon>
        <taxon>Agaricomycotina</taxon>
        <taxon>Agaricomycetes</taxon>
        <taxon>Agaricomycetidae</taxon>
        <taxon>Agaricales</taxon>
        <taxon>Agaricineae</taxon>
        <taxon>Strophariaceae</taxon>
        <taxon>Pholiota</taxon>
    </lineage>
</organism>
<evidence type="ECO:0000256" key="1">
    <source>
        <dbReference type="SAM" id="Phobius"/>
    </source>
</evidence>
<dbReference type="InterPro" id="IPR045339">
    <property type="entry name" value="DUF6534"/>
</dbReference>
<dbReference type="PANTHER" id="PTHR40465">
    <property type="entry name" value="CHROMOSOME 1, WHOLE GENOME SHOTGUN SEQUENCE"/>
    <property type="match status" value="1"/>
</dbReference>
<feature type="transmembrane region" description="Helical" evidence="1">
    <location>
        <begin position="121"/>
        <end position="143"/>
    </location>
</feature>
<dbReference type="EMBL" id="MU155588">
    <property type="protein sequence ID" value="KAF9472029.1"/>
    <property type="molecule type" value="Genomic_DNA"/>
</dbReference>
<feature type="transmembrane region" description="Helical" evidence="1">
    <location>
        <begin position="232"/>
        <end position="254"/>
    </location>
</feature>
<feature type="transmembrane region" description="Helical" evidence="1">
    <location>
        <begin position="81"/>
        <end position="100"/>
    </location>
</feature>
<name>A0A9P6CTE8_9AGAR</name>
<feature type="domain" description="DUF6534" evidence="2">
    <location>
        <begin position="171"/>
        <end position="257"/>
    </location>
</feature>